<dbReference type="InterPro" id="IPR000172">
    <property type="entry name" value="GMC_OxRdtase_N"/>
</dbReference>
<dbReference type="InterPro" id="IPR007867">
    <property type="entry name" value="GMC_OxRtase_C"/>
</dbReference>
<keyword evidence="3" id="KW-0285">Flavoprotein</keyword>
<keyword evidence="4" id="KW-0274">FAD</keyword>
<evidence type="ECO:0000313" key="8">
    <source>
        <dbReference type="EMBL" id="MFB9887943.1"/>
    </source>
</evidence>
<dbReference type="RefSeq" id="WP_027312864.1">
    <property type="nucleotide sequence ID" value="NZ_JBHLZN010000007.1"/>
</dbReference>
<evidence type="ECO:0000256" key="5">
    <source>
        <dbReference type="ARBA" id="ARBA00023002"/>
    </source>
</evidence>
<comment type="similarity">
    <text evidence="2">Belongs to the GMC oxidoreductase family.</text>
</comment>
<organism evidence="8 9">
    <name type="scientific">Balneatrix alpica</name>
    <dbReference type="NCBI Taxonomy" id="75684"/>
    <lineage>
        <taxon>Bacteria</taxon>
        <taxon>Pseudomonadati</taxon>
        <taxon>Pseudomonadota</taxon>
        <taxon>Gammaproteobacteria</taxon>
        <taxon>Oceanospirillales</taxon>
        <taxon>Balneatrichaceae</taxon>
        <taxon>Balneatrix</taxon>
    </lineage>
</organism>
<reference evidence="8 9" key="1">
    <citation type="submission" date="2024-09" db="EMBL/GenBank/DDBJ databases">
        <authorList>
            <person name="Sun Q."/>
            <person name="Mori K."/>
        </authorList>
    </citation>
    <scope>NUCLEOTIDE SEQUENCE [LARGE SCALE GENOMIC DNA]</scope>
    <source>
        <strain evidence="8 9">ATCC 51285</strain>
    </source>
</reference>
<dbReference type="Pfam" id="PF05199">
    <property type="entry name" value="GMC_oxred_C"/>
    <property type="match status" value="1"/>
</dbReference>
<dbReference type="PANTHER" id="PTHR42784:SF1">
    <property type="entry name" value="PYRANOSE 2-OXIDASE"/>
    <property type="match status" value="1"/>
</dbReference>
<evidence type="ECO:0000256" key="4">
    <source>
        <dbReference type="ARBA" id="ARBA00022827"/>
    </source>
</evidence>
<sequence length="599" mass="66558">MRSLSWQEASAKQYDVIIVGSGFAGSILAKQLQQGGKRVLILEAGAGAGVDYGQHLSYVRHFMSATAKTPNSPFPASANAPQPEVTDVEKITPGQPSCKGYFVQMGPQPFESNYTRRLGGTSLHWFGSCPRMLPQDFRLYREYGVGVDWPLDYDELEPYYRQAEAEIGVAAEVEEQAYLGIHFPADYVYPMHRIPPSYLDQWMQQGLRDYRLEDGQRLRIQSIPQARNSLPNAGYNQGRGYRVQGAAGNPGQGQRCMGNSSCIPICPIQARYNSLKTLAQTEVEVLTQAVASQLELEPGSGRVTALQVKYWATEQSSDFIPLRLSAPWIVLAANAIENATLLQASAACGQSGELGRNLMDHPAILSWGLAPQSIGAFRGPGLTSTLVNYRGGDFRRQRAAFVLEIGNWGWSWPFNEPNDSSIALIEQGCYGRDLRQRLGATLPRQIRLDMMTEQLPSRFNRVEIDPRWRDRLGNYRPVLHYQVDHYSQAGMVFARQLAVQLFRQLGIEDYSQYQPSNPGYFEFGQQGYSWSGVGHVAGTHRMGKQAASSVVNSYQQAWQHPNLYVIGCGSMPTLGTSNPTLTMTALTLRTAQHLLARSS</sequence>
<evidence type="ECO:0000256" key="2">
    <source>
        <dbReference type="ARBA" id="ARBA00010790"/>
    </source>
</evidence>
<dbReference type="Pfam" id="PF00732">
    <property type="entry name" value="GMC_oxred_N"/>
    <property type="match status" value="1"/>
</dbReference>
<feature type="domain" description="Glucose-methanol-choline oxidoreductase C-terminal" evidence="7">
    <location>
        <begin position="457"/>
        <end position="586"/>
    </location>
</feature>
<dbReference type="EMBL" id="JBHLZN010000007">
    <property type="protein sequence ID" value="MFB9887943.1"/>
    <property type="molecule type" value="Genomic_DNA"/>
</dbReference>
<dbReference type="Gene3D" id="3.50.50.60">
    <property type="entry name" value="FAD/NAD(P)-binding domain"/>
    <property type="match status" value="2"/>
</dbReference>
<gene>
    <name evidence="8" type="ORF">ACFFLH_16125</name>
</gene>
<dbReference type="SUPFAM" id="SSF51905">
    <property type="entry name" value="FAD/NAD(P)-binding domain"/>
    <property type="match status" value="1"/>
</dbReference>
<dbReference type="Proteomes" id="UP001589628">
    <property type="component" value="Unassembled WGS sequence"/>
</dbReference>
<feature type="domain" description="Glucose-methanol-choline oxidoreductase N-terminal" evidence="6">
    <location>
        <begin position="72"/>
        <end position="363"/>
    </location>
</feature>
<dbReference type="InterPro" id="IPR036188">
    <property type="entry name" value="FAD/NAD-bd_sf"/>
</dbReference>
<evidence type="ECO:0000256" key="3">
    <source>
        <dbReference type="ARBA" id="ARBA00022630"/>
    </source>
</evidence>
<dbReference type="InterPro" id="IPR051473">
    <property type="entry name" value="P2Ox-like"/>
</dbReference>
<dbReference type="PANTHER" id="PTHR42784">
    <property type="entry name" value="PYRANOSE 2-OXIDASE"/>
    <property type="match status" value="1"/>
</dbReference>
<comment type="caution">
    <text evidence="8">The sequence shown here is derived from an EMBL/GenBank/DDBJ whole genome shotgun (WGS) entry which is preliminary data.</text>
</comment>
<proteinExistence type="inferred from homology"/>
<evidence type="ECO:0000256" key="1">
    <source>
        <dbReference type="ARBA" id="ARBA00001974"/>
    </source>
</evidence>
<name>A0ABV5ZF76_9GAMM</name>
<keyword evidence="5" id="KW-0560">Oxidoreductase</keyword>
<keyword evidence="9" id="KW-1185">Reference proteome</keyword>
<evidence type="ECO:0000259" key="6">
    <source>
        <dbReference type="Pfam" id="PF00732"/>
    </source>
</evidence>
<protein>
    <submittedName>
        <fullName evidence="8">GMC family oxidoreductase</fullName>
    </submittedName>
</protein>
<comment type="cofactor">
    <cofactor evidence="1">
        <name>FAD</name>
        <dbReference type="ChEBI" id="CHEBI:57692"/>
    </cofactor>
</comment>
<evidence type="ECO:0000259" key="7">
    <source>
        <dbReference type="Pfam" id="PF05199"/>
    </source>
</evidence>
<dbReference type="Pfam" id="PF13450">
    <property type="entry name" value="NAD_binding_8"/>
    <property type="match status" value="1"/>
</dbReference>
<evidence type="ECO:0000313" key="9">
    <source>
        <dbReference type="Proteomes" id="UP001589628"/>
    </source>
</evidence>
<accession>A0ABV5ZF76</accession>